<keyword evidence="2" id="KW-0472">Membrane</keyword>
<evidence type="ECO:0000313" key="4">
    <source>
        <dbReference type="Proteomes" id="UP000776276"/>
    </source>
</evidence>
<evidence type="ECO:0000313" key="3">
    <source>
        <dbReference type="EMBL" id="MBU3077537.1"/>
    </source>
</evidence>
<protein>
    <recommendedName>
        <fullName evidence="5">DUF4267 domain-containing protein</fullName>
    </recommendedName>
</protein>
<evidence type="ECO:0000256" key="1">
    <source>
        <dbReference type="SAM" id="MobiDB-lite"/>
    </source>
</evidence>
<keyword evidence="4" id="KW-1185">Reference proteome</keyword>
<name>A0ABS6BGW4_9SPHN</name>
<keyword evidence="2" id="KW-0812">Transmembrane</keyword>
<feature type="compositionally biased region" description="Basic and acidic residues" evidence="1">
    <location>
        <begin position="121"/>
        <end position="130"/>
    </location>
</feature>
<feature type="region of interest" description="Disordered" evidence="1">
    <location>
        <begin position="119"/>
        <end position="149"/>
    </location>
</feature>
<feature type="transmembrane region" description="Helical" evidence="2">
    <location>
        <begin position="6"/>
        <end position="24"/>
    </location>
</feature>
<accession>A0ABS6BGW4</accession>
<dbReference type="Proteomes" id="UP000776276">
    <property type="component" value="Unassembled WGS sequence"/>
</dbReference>
<keyword evidence="2" id="KW-1133">Transmembrane helix</keyword>
<feature type="transmembrane region" description="Helical" evidence="2">
    <location>
        <begin position="91"/>
        <end position="113"/>
    </location>
</feature>
<dbReference type="EMBL" id="JAHKRT010000003">
    <property type="protein sequence ID" value="MBU3077537.1"/>
    <property type="molecule type" value="Genomic_DNA"/>
</dbReference>
<evidence type="ECO:0008006" key="5">
    <source>
        <dbReference type="Google" id="ProtNLM"/>
    </source>
</evidence>
<sequence length="157" mass="15922">MVYKQLGFGLGVFSIALGLTELLAGRRLAKALDAEEASGIVRAFGAREMVAGAGLLANPAHATLVWGRVAGDAADLAALGLALGKAPRNRFAWGALASVAAVTVIDIVTALGLDRTTGKTLPDDAGRTARGEATTSEPDHVATPRAPDVPASLLVAQ</sequence>
<evidence type="ECO:0000256" key="2">
    <source>
        <dbReference type="SAM" id="Phobius"/>
    </source>
</evidence>
<reference evidence="3 4" key="1">
    <citation type="submission" date="2021-06" db="EMBL/GenBank/DDBJ databases">
        <title>Sphingomonas sp. XMGL2, whole genome shotgun sequencing project.</title>
        <authorList>
            <person name="Zhao G."/>
            <person name="Shen L."/>
        </authorList>
    </citation>
    <scope>NUCLEOTIDE SEQUENCE [LARGE SCALE GENOMIC DNA]</scope>
    <source>
        <strain evidence="3 4">XMGL2</strain>
    </source>
</reference>
<proteinExistence type="predicted"/>
<organism evidence="3 4">
    <name type="scientific">Sphingomonas quercus</name>
    <dbReference type="NCBI Taxonomy" id="2842451"/>
    <lineage>
        <taxon>Bacteria</taxon>
        <taxon>Pseudomonadati</taxon>
        <taxon>Pseudomonadota</taxon>
        <taxon>Alphaproteobacteria</taxon>
        <taxon>Sphingomonadales</taxon>
        <taxon>Sphingomonadaceae</taxon>
        <taxon>Sphingomonas</taxon>
    </lineage>
</organism>
<gene>
    <name evidence="3" type="ORF">KOF26_06615</name>
</gene>
<dbReference type="RefSeq" id="WP_216322145.1">
    <property type="nucleotide sequence ID" value="NZ_JAHKRT010000003.1"/>
</dbReference>
<comment type="caution">
    <text evidence="3">The sequence shown here is derived from an EMBL/GenBank/DDBJ whole genome shotgun (WGS) entry which is preliminary data.</text>
</comment>